<feature type="compositionally biased region" description="Polar residues" evidence="9">
    <location>
        <begin position="189"/>
        <end position="203"/>
    </location>
</feature>
<dbReference type="GeneTree" id="ENSGT00530000063675"/>
<protein>
    <submittedName>
        <fullName evidence="11">Golgi membrane protein 1</fullName>
    </submittedName>
</protein>
<keyword evidence="12" id="KW-1185">Reference proteome</keyword>
<evidence type="ECO:0000256" key="6">
    <source>
        <dbReference type="ARBA" id="ARBA00023054"/>
    </source>
</evidence>
<dbReference type="OMA" id="CQGNINT"/>
<feature type="region of interest" description="Disordered" evidence="9">
    <location>
        <begin position="185"/>
        <end position="245"/>
    </location>
</feature>
<reference evidence="11" key="2">
    <citation type="submission" date="2025-09" db="UniProtKB">
        <authorList>
            <consortium name="Ensembl"/>
        </authorList>
    </citation>
    <scope>IDENTIFICATION</scope>
</reference>
<evidence type="ECO:0000256" key="7">
    <source>
        <dbReference type="ARBA" id="ARBA00023136"/>
    </source>
</evidence>
<feature type="transmembrane region" description="Helical" evidence="10">
    <location>
        <begin position="16"/>
        <end position="34"/>
    </location>
</feature>
<feature type="compositionally biased region" description="Basic and acidic residues" evidence="9">
    <location>
        <begin position="410"/>
        <end position="420"/>
    </location>
</feature>
<dbReference type="Ensembl" id="ENSSTUT00000057816.1">
    <property type="protein sequence ID" value="ENSSTUP00000055266.1"/>
    <property type="gene ID" value="ENSSTUG00000023460.1"/>
</dbReference>
<organism evidence="11 12">
    <name type="scientific">Salmo trutta</name>
    <name type="common">Brown trout</name>
    <dbReference type="NCBI Taxonomy" id="8032"/>
    <lineage>
        <taxon>Eukaryota</taxon>
        <taxon>Metazoa</taxon>
        <taxon>Chordata</taxon>
        <taxon>Craniata</taxon>
        <taxon>Vertebrata</taxon>
        <taxon>Euteleostomi</taxon>
        <taxon>Actinopterygii</taxon>
        <taxon>Neopterygii</taxon>
        <taxon>Teleostei</taxon>
        <taxon>Protacanthopterygii</taxon>
        <taxon>Salmoniformes</taxon>
        <taxon>Salmonidae</taxon>
        <taxon>Salmoninae</taxon>
        <taxon>Salmo</taxon>
    </lineage>
</organism>
<dbReference type="InterPro" id="IPR026139">
    <property type="entry name" value="GOLM1/CASC4"/>
</dbReference>
<comment type="subcellular location">
    <subcellularLocation>
        <location evidence="1">Membrane</location>
        <topology evidence="1">Single-pass type II membrane protein</topology>
    </subcellularLocation>
</comment>
<evidence type="ECO:0000313" key="11">
    <source>
        <dbReference type="Ensembl" id="ENSSTUP00000055266.1"/>
    </source>
</evidence>
<dbReference type="PRINTS" id="PR02084">
    <property type="entry name" value="GOLM1CASC4"/>
</dbReference>
<name>A0A674AAE0_SALTR</name>
<evidence type="ECO:0000256" key="1">
    <source>
        <dbReference type="ARBA" id="ARBA00004606"/>
    </source>
</evidence>
<evidence type="ECO:0000256" key="10">
    <source>
        <dbReference type="SAM" id="Phobius"/>
    </source>
</evidence>
<keyword evidence="7 10" id="KW-0472">Membrane</keyword>
<keyword evidence="6 8" id="KW-0175">Coiled coil</keyword>
<feature type="coiled-coil region" evidence="8">
    <location>
        <begin position="39"/>
        <end position="97"/>
    </location>
</feature>
<dbReference type="AlphaFoldDB" id="A0A674AAE0"/>
<feature type="compositionally biased region" description="Acidic residues" evidence="9">
    <location>
        <begin position="394"/>
        <end position="409"/>
    </location>
</feature>
<dbReference type="Proteomes" id="UP000472277">
    <property type="component" value="Chromosome 27"/>
</dbReference>
<evidence type="ECO:0000256" key="5">
    <source>
        <dbReference type="ARBA" id="ARBA00022989"/>
    </source>
</evidence>
<dbReference type="InParanoid" id="A0A674AAE0"/>
<dbReference type="GO" id="GO:0005794">
    <property type="term" value="C:Golgi apparatus"/>
    <property type="evidence" value="ECO:0007669"/>
    <property type="project" value="TreeGrafter"/>
</dbReference>
<evidence type="ECO:0000256" key="3">
    <source>
        <dbReference type="ARBA" id="ARBA00022692"/>
    </source>
</evidence>
<evidence type="ECO:0000256" key="4">
    <source>
        <dbReference type="ARBA" id="ARBA00022968"/>
    </source>
</evidence>
<keyword evidence="4" id="KW-0735">Signal-anchor</keyword>
<accession>A0A674AAE0</accession>
<proteinExistence type="inferred from homology"/>
<feature type="compositionally biased region" description="Basic and acidic residues" evidence="9">
    <location>
        <begin position="383"/>
        <end position="393"/>
    </location>
</feature>
<comment type="similarity">
    <text evidence="2">Belongs to the GOLM family.</text>
</comment>
<gene>
    <name evidence="11" type="primary">GOLM1</name>
</gene>
<feature type="region of interest" description="Disordered" evidence="9">
    <location>
        <begin position="257"/>
        <end position="420"/>
    </location>
</feature>
<reference evidence="11" key="1">
    <citation type="submission" date="2025-08" db="UniProtKB">
        <authorList>
            <consortium name="Ensembl"/>
        </authorList>
    </citation>
    <scope>IDENTIFICATION</scope>
</reference>
<sequence length="420" mass="46135">MGGLGNGRRGGRSPPLMIGALIACVLVLGFNYWVSNSRILELQTKLYELEAQMRRAASERGAVEVKKNEFQEEIQRLKEESSRMQSLNKRLEGVHNTCSQEKVVYCTGVYSPEHCIIDGRQLNELNEDLGKVQKEFQSCQGNLNTLNKKLTYDMTQCNTQILAQREDCAEMVAAAKQEVQKKLEMKNPAVSSQTNAAPTQKIGSTEVGVSDKEGPGKAGLDDTKTTPVHGHTPEPSAAKGPAVDLKTSELETNEIAVDKALDTPALSPKESLPSADAKGDQPGPVEGASKPQKNNLSEDTELEVMDTHGGEPQMEDVRNVNGRQSFSPPDADPGADDIQLSQWKEEEAPIGQEKVEDPEEDYDADKPIVGGVYPDQRNQMAENIDKEAEREMQEELADYNGDDENEGEFEADKQAELAQF</sequence>
<dbReference type="PANTHER" id="PTHR15896:SF8">
    <property type="entry name" value="GOLGI MEMBRANE PROTEIN 1"/>
    <property type="match status" value="1"/>
</dbReference>
<keyword evidence="3 10" id="KW-0812">Transmembrane</keyword>
<dbReference type="FunCoup" id="A0A674AAE0">
    <property type="interactions" value="1041"/>
</dbReference>
<evidence type="ECO:0000256" key="8">
    <source>
        <dbReference type="SAM" id="Coils"/>
    </source>
</evidence>
<dbReference type="PANTHER" id="PTHR15896">
    <property type="entry name" value="GOLGI PHOSPHOPROTEIN 2/GP73-RELATED"/>
    <property type="match status" value="1"/>
</dbReference>
<evidence type="ECO:0000256" key="9">
    <source>
        <dbReference type="SAM" id="MobiDB-lite"/>
    </source>
</evidence>
<feature type="compositionally biased region" description="Basic and acidic residues" evidence="9">
    <location>
        <begin position="209"/>
        <end position="224"/>
    </location>
</feature>
<evidence type="ECO:0000313" key="12">
    <source>
        <dbReference type="Proteomes" id="UP000472277"/>
    </source>
</evidence>
<evidence type="ECO:0000256" key="2">
    <source>
        <dbReference type="ARBA" id="ARBA00007474"/>
    </source>
</evidence>
<dbReference type="GO" id="GO:0016020">
    <property type="term" value="C:membrane"/>
    <property type="evidence" value="ECO:0007669"/>
    <property type="project" value="UniProtKB-SubCell"/>
</dbReference>
<keyword evidence="5 10" id="KW-1133">Transmembrane helix</keyword>